<dbReference type="OrthoDB" id="9790331at2"/>
<name>A0A1I0VLR0_9PSEU</name>
<sequence>MNSTGEYLLQCEYGTRDRAERFYRDQLLDHLNPAMIEFAGRMEMAFIATADGAGAADCSFRAGPPGFLHVLDERRIAYPEYRGNGVHASLGNIRENPNIGILLIDFFRDRIGLHINGRARVVADAEFRAEFCGLPVESRPGRRPELWVEVEIEEAYVHCRKHIPGMRQVVTDRPWGTDDVRGKGGDYFGVRADRAAGVGR</sequence>
<feature type="domain" description="Pyridoxamine 5'-phosphate oxidase N-terminal" evidence="1">
    <location>
        <begin position="34"/>
        <end position="159"/>
    </location>
</feature>
<dbReference type="Gene3D" id="2.30.110.10">
    <property type="entry name" value="Electron Transport, Fmn-binding Protein, Chain A"/>
    <property type="match status" value="1"/>
</dbReference>
<dbReference type="PANTHER" id="PTHR42815:SF2">
    <property type="entry name" value="FAD-BINDING, PUTATIVE (AFU_ORTHOLOGUE AFUA_6G07600)-RELATED"/>
    <property type="match status" value="1"/>
</dbReference>
<dbReference type="InterPro" id="IPR011576">
    <property type="entry name" value="Pyridox_Oxase_N"/>
</dbReference>
<protein>
    <recommendedName>
        <fullName evidence="1">Pyridoxamine 5'-phosphate oxidase N-terminal domain-containing protein</fullName>
    </recommendedName>
</protein>
<dbReference type="STRING" id="490629.SAMN05216266_101344"/>
<gene>
    <name evidence="2" type="ORF">SAMN05216266_101344</name>
</gene>
<organism evidence="2 3">
    <name type="scientific">Amycolatopsis marina</name>
    <dbReference type="NCBI Taxonomy" id="490629"/>
    <lineage>
        <taxon>Bacteria</taxon>
        <taxon>Bacillati</taxon>
        <taxon>Actinomycetota</taxon>
        <taxon>Actinomycetes</taxon>
        <taxon>Pseudonocardiales</taxon>
        <taxon>Pseudonocardiaceae</taxon>
        <taxon>Amycolatopsis</taxon>
    </lineage>
</organism>
<accession>A0A1I0VLR0</accession>
<evidence type="ECO:0000313" key="3">
    <source>
        <dbReference type="Proteomes" id="UP000243799"/>
    </source>
</evidence>
<dbReference type="EMBL" id="FOKG01000001">
    <property type="protein sequence ID" value="SFA77354.1"/>
    <property type="molecule type" value="Genomic_DNA"/>
</dbReference>
<dbReference type="InterPro" id="IPR012349">
    <property type="entry name" value="Split_barrel_FMN-bd"/>
</dbReference>
<keyword evidence="3" id="KW-1185">Reference proteome</keyword>
<dbReference type="SUPFAM" id="SSF50475">
    <property type="entry name" value="FMN-binding split barrel"/>
    <property type="match status" value="1"/>
</dbReference>
<proteinExistence type="predicted"/>
<evidence type="ECO:0000259" key="1">
    <source>
        <dbReference type="Pfam" id="PF01243"/>
    </source>
</evidence>
<evidence type="ECO:0000313" key="2">
    <source>
        <dbReference type="EMBL" id="SFA77354.1"/>
    </source>
</evidence>
<dbReference type="Pfam" id="PF01243">
    <property type="entry name" value="PNPOx_N"/>
    <property type="match status" value="1"/>
</dbReference>
<dbReference type="Proteomes" id="UP000243799">
    <property type="component" value="Unassembled WGS sequence"/>
</dbReference>
<dbReference type="AlphaFoldDB" id="A0A1I0VLR0"/>
<dbReference type="PANTHER" id="PTHR42815">
    <property type="entry name" value="FAD-BINDING, PUTATIVE (AFU_ORTHOLOGUE AFUA_6G07600)-RELATED"/>
    <property type="match status" value="1"/>
</dbReference>
<reference evidence="3" key="1">
    <citation type="submission" date="2016-10" db="EMBL/GenBank/DDBJ databases">
        <authorList>
            <person name="Varghese N."/>
            <person name="Submissions S."/>
        </authorList>
    </citation>
    <scope>NUCLEOTIDE SEQUENCE [LARGE SCALE GENOMIC DNA]</scope>
    <source>
        <strain evidence="3">CGMCC 4.3568</strain>
    </source>
</reference>